<feature type="region of interest" description="Disordered" evidence="1">
    <location>
        <begin position="434"/>
        <end position="458"/>
    </location>
</feature>
<evidence type="ECO:0000313" key="2">
    <source>
        <dbReference type="EMBL" id="CAK0817801.1"/>
    </source>
</evidence>
<keyword evidence="3" id="KW-1185">Reference proteome</keyword>
<feature type="non-terminal residue" evidence="2">
    <location>
        <position position="1"/>
    </location>
</feature>
<comment type="caution">
    <text evidence="2">The sequence shown here is derived from an EMBL/GenBank/DDBJ whole genome shotgun (WGS) entry which is preliminary data.</text>
</comment>
<sequence length="545" mass="58543">NKTTSGEVGMASGRIPRIRGPTSLVAPLWSAHHGRRPESGASLDQGLASAEGLRVTPPACSTHPRPACGTAWLELSEDEEGGAEEQGRELPPQDGVSPSRRAESPPDTPGATTTRASDGVDVSPAAGAAAAALAATAQEDSGLELPLPVAGVYVGRRINLPVHRERFLSFLDDFCPKTGVSRDAVRIVDGVNATEALRHSWPTELLPGIEQYPTQGQRGQLGLALAHLSAWKAVRDSPECQAPAGAEEPFSWEGPLRGDILGWGYRTDPADTLLACRKLCEEDGQCEAIQFSESAGDGPEQACVLHNNRSAWRSDQHVYKDFFMHFLTRDPSTENRYALVFEDDEKVNASFRDAVMAIVQATVHAPARPDFINLNCLRPRGDAVPAKLPGDARLQAVNKERDHDNECWNIDDATCPNVWMGRVSSSAHAAVRRCERSAGGHARPRVRRPAVHRQPHLRPRGLRHAAPAEQQHHDLGDLAAQLGDGAFGRGVGPQRHQQRGPAPAAHVSPARVPRRSHGGATAPSWAGAARRRVAGEGQEGGPREP</sequence>
<accession>A0ABN9RIR5</accession>
<reference evidence="2" key="1">
    <citation type="submission" date="2023-10" db="EMBL/GenBank/DDBJ databases">
        <authorList>
            <person name="Chen Y."/>
            <person name="Shah S."/>
            <person name="Dougan E. K."/>
            <person name="Thang M."/>
            <person name="Chan C."/>
        </authorList>
    </citation>
    <scope>NUCLEOTIDE SEQUENCE [LARGE SCALE GENOMIC DNA]</scope>
</reference>
<dbReference type="Proteomes" id="UP001189429">
    <property type="component" value="Unassembled WGS sequence"/>
</dbReference>
<name>A0ABN9RIR5_9DINO</name>
<feature type="region of interest" description="Disordered" evidence="1">
    <location>
        <begin position="1"/>
        <end position="121"/>
    </location>
</feature>
<evidence type="ECO:0000256" key="1">
    <source>
        <dbReference type="SAM" id="MobiDB-lite"/>
    </source>
</evidence>
<evidence type="ECO:0008006" key="4">
    <source>
        <dbReference type="Google" id="ProtNLM"/>
    </source>
</evidence>
<feature type="region of interest" description="Disordered" evidence="1">
    <location>
        <begin position="482"/>
        <end position="545"/>
    </location>
</feature>
<proteinExistence type="predicted"/>
<gene>
    <name evidence="2" type="ORF">PCOR1329_LOCUS20295</name>
</gene>
<dbReference type="EMBL" id="CAUYUJ010006561">
    <property type="protein sequence ID" value="CAK0817801.1"/>
    <property type="molecule type" value="Genomic_DNA"/>
</dbReference>
<organism evidence="2 3">
    <name type="scientific">Prorocentrum cordatum</name>
    <dbReference type="NCBI Taxonomy" id="2364126"/>
    <lineage>
        <taxon>Eukaryota</taxon>
        <taxon>Sar</taxon>
        <taxon>Alveolata</taxon>
        <taxon>Dinophyceae</taxon>
        <taxon>Prorocentrales</taxon>
        <taxon>Prorocentraceae</taxon>
        <taxon>Prorocentrum</taxon>
    </lineage>
</organism>
<evidence type="ECO:0000313" key="3">
    <source>
        <dbReference type="Proteomes" id="UP001189429"/>
    </source>
</evidence>
<feature type="compositionally biased region" description="Basic residues" evidence="1">
    <location>
        <begin position="442"/>
        <end position="458"/>
    </location>
</feature>
<protein>
    <recommendedName>
        <fullName evidence="4">Hexosyltransferase</fullName>
    </recommendedName>
</protein>